<accession>A0A5J5F666</accession>
<dbReference type="EMBL" id="VXIS01000026">
    <property type="protein sequence ID" value="KAA8912220.1"/>
    <property type="molecule type" value="Genomic_DNA"/>
</dbReference>
<evidence type="ECO:0000256" key="1">
    <source>
        <dbReference type="SAM" id="MobiDB-lite"/>
    </source>
</evidence>
<feature type="region of interest" description="Disordered" evidence="1">
    <location>
        <begin position="85"/>
        <end position="157"/>
    </location>
</feature>
<feature type="region of interest" description="Disordered" evidence="1">
    <location>
        <begin position="16"/>
        <end position="55"/>
    </location>
</feature>
<protein>
    <submittedName>
        <fullName evidence="2">Uncharacterized protein</fullName>
    </submittedName>
</protein>
<dbReference type="InParanoid" id="A0A5J5F666"/>
<evidence type="ECO:0000313" key="2">
    <source>
        <dbReference type="EMBL" id="KAA8912220.1"/>
    </source>
</evidence>
<gene>
    <name evidence="2" type="ORF">FN846DRAFT_903733</name>
</gene>
<dbReference type="AlphaFoldDB" id="A0A5J5F666"/>
<name>A0A5J5F666_9PEZI</name>
<feature type="compositionally biased region" description="Polar residues" evidence="1">
    <location>
        <begin position="35"/>
        <end position="51"/>
    </location>
</feature>
<feature type="compositionally biased region" description="Basic and acidic residues" evidence="1">
    <location>
        <begin position="20"/>
        <end position="34"/>
    </location>
</feature>
<feature type="compositionally biased region" description="Low complexity" evidence="1">
    <location>
        <begin position="141"/>
        <end position="152"/>
    </location>
</feature>
<sequence>MPQILAREDLVYGAGSQIHQVERETDSTIPEEHNTSTQSGFGPGSLSSPQRGGQAPAVLGETISTILEEHNTATEIVAPTPAAETDSTISEEHNTATQTVDGPRCACGPESDGQAPTPLKETYSTVQEKHSTATVDGPGSGISSLSSSGRDGQAPTYMEANDCTIQPEHNTVTVDGPGSSIPSFNPKTSILINFTDNIQPPMVVLRSKPFYKLYYQVEIVLGLNTDVNQLVAYVPGQHGVCDLTDKTWQQLMADASVQRLIVGVSRPDTW</sequence>
<dbReference type="Proteomes" id="UP000326924">
    <property type="component" value="Unassembled WGS sequence"/>
</dbReference>
<reference evidence="2 3" key="1">
    <citation type="submission" date="2019-09" db="EMBL/GenBank/DDBJ databases">
        <title>Draft genome of the ectomycorrhizal ascomycete Sphaerosporella brunnea.</title>
        <authorList>
            <consortium name="DOE Joint Genome Institute"/>
            <person name="Benucci G.M."/>
            <person name="Marozzi G."/>
            <person name="Antonielli L."/>
            <person name="Sanchez S."/>
            <person name="Marco P."/>
            <person name="Wang X."/>
            <person name="Falini L.B."/>
            <person name="Barry K."/>
            <person name="Haridas S."/>
            <person name="Lipzen A."/>
            <person name="Labutti K."/>
            <person name="Grigoriev I.V."/>
            <person name="Murat C."/>
            <person name="Martin F."/>
            <person name="Albertini E."/>
            <person name="Donnini D."/>
            <person name="Bonito G."/>
        </authorList>
    </citation>
    <scope>NUCLEOTIDE SEQUENCE [LARGE SCALE GENOMIC DNA]</scope>
    <source>
        <strain evidence="2 3">Sb_GMNB300</strain>
    </source>
</reference>
<evidence type="ECO:0000313" key="3">
    <source>
        <dbReference type="Proteomes" id="UP000326924"/>
    </source>
</evidence>
<proteinExistence type="predicted"/>
<organism evidence="2 3">
    <name type="scientific">Sphaerosporella brunnea</name>
    <dbReference type="NCBI Taxonomy" id="1250544"/>
    <lineage>
        <taxon>Eukaryota</taxon>
        <taxon>Fungi</taxon>
        <taxon>Dikarya</taxon>
        <taxon>Ascomycota</taxon>
        <taxon>Pezizomycotina</taxon>
        <taxon>Pezizomycetes</taxon>
        <taxon>Pezizales</taxon>
        <taxon>Pyronemataceae</taxon>
        <taxon>Sphaerosporella</taxon>
    </lineage>
</organism>
<comment type="caution">
    <text evidence="2">The sequence shown here is derived from an EMBL/GenBank/DDBJ whole genome shotgun (WGS) entry which is preliminary data.</text>
</comment>
<keyword evidence="3" id="KW-1185">Reference proteome</keyword>